<feature type="compositionally biased region" description="Basic residues" evidence="1">
    <location>
        <begin position="146"/>
        <end position="156"/>
    </location>
</feature>
<dbReference type="EMBL" id="JAWWNJ010000034">
    <property type="protein sequence ID" value="KAK7024818.1"/>
    <property type="molecule type" value="Genomic_DNA"/>
</dbReference>
<evidence type="ECO:0000313" key="3">
    <source>
        <dbReference type="Proteomes" id="UP001362999"/>
    </source>
</evidence>
<evidence type="ECO:0000313" key="2">
    <source>
        <dbReference type="EMBL" id="KAK7024818.1"/>
    </source>
</evidence>
<dbReference type="Proteomes" id="UP001362999">
    <property type="component" value="Unassembled WGS sequence"/>
</dbReference>
<feature type="region of interest" description="Disordered" evidence="1">
    <location>
        <begin position="201"/>
        <end position="221"/>
    </location>
</feature>
<feature type="compositionally biased region" description="Polar residues" evidence="1">
    <location>
        <begin position="203"/>
        <end position="215"/>
    </location>
</feature>
<feature type="region of interest" description="Disordered" evidence="1">
    <location>
        <begin position="358"/>
        <end position="379"/>
    </location>
</feature>
<feature type="region of interest" description="Disordered" evidence="1">
    <location>
        <begin position="52"/>
        <end position="165"/>
    </location>
</feature>
<comment type="caution">
    <text evidence="2">The sequence shown here is derived from an EMBL/GenBank/DDBJ whole genome shotgun (WGS) entry which is preliminary data.</text>
</comment>
<dbReference type="AlphaFoldDB" id="A0AAW0BF68"/>
<name>A0AAW0BF68_9AGAR</name>
<gene>
    <name evidence="2" type="ORF">R3P38DRAFT_3356107</name>
</gene>
<proteinExistence type="predicted"/>
<sequence>MPRNRLISSSGPYTVPVASKPLHFEAPALRSSSTPLKALASSPAALRLRVMSQSSPAPAPFAVRPSIKEEHPNTTPTRPHTQIPAPPSPTSFITGRTPAAQEKEEEAEARPRCRDRDEGPTPFSSSLSITTDSSRRPAIYFEAPPLRRRRRKRKRKEKECRRRSPPLLLHTTSRYRYLLPSVEPAPRVYKQARRDPLAMTVRASLNPSSRSTTPRSAGRASARLQPLLAFSPCSPSHESELGIYDGESSVSRRSGVRELRDEMGRAAKSLDRVAGVPRGIMYICLALGESTMGMRREASVRRRKAEGGSKVLEYKGRGAGGKSALPIAGVGLDRQGEDGDLGTRLSIRVREQTEFKTRTEAVDKSVVEPEAPSRRVEGI</sequence>
<organism evidence="2 3">
    <name type="scientific">Favolaschia claudopus</name>
    <dbReference type="NCBI Taxonomy" id="2862362"/>
    <lineage>
        <taxon>Eukaryota</taxon>
        <taxon>Fungi</taxon>
        <taxon>Dikarya</taxon>
        <taxon>Basidiomycota</taxon>
        <taxon>Agaricomycotina</taxon>
        <taxon>Agaricomycetes</taxon>
        <taxon>Agaricomycetidae</taxon>
        <taxon>Agaricales</taxon>
        <taxon>Marasmiineae</taxon>
        <taxon>Mycenaceae</taxon>
        <taxon>Favolaschia</taxon>
    </lineage>
</organism>
<accession>A0AAW0BF68</accession>
<feature type="compositionally biased region" description="Basic and acidic residues" evidence="1">
    <location>
        <begin position="108"/>
        <end position="119"/>
    </location>
</feature>
<protein>
    <submittedName>
        <fullName evidence="2">Uncharacterized protein</fullName>
    </submittedName>
</protein>
<reference evidence="2 3" key="1">
    <citation type="journal article" date="2024" name="J Genomics">
        <title>Draft genome sequencing and assembly of Favolaschia claudopus CIRM-BRFM 2984 isolated from oak limbs.</title>
        <authorList>
            <person name="Navarro D."/>
            <person name="Drula E."/>
            <person name="Chaduli D."/>
            <person name="Cazenave R."/>
            <person name="Ahrendt S."/>
            <person name="Wang J."/>
            <person name="Lipzen A."/>
            <person name="Daum C."/>
            <person name="Barry K."/>
            <person name="Grigoriev I.V."/>
            <person name="Favel A."/>
            <person name="Rosso M.N."/>
            <person name="Martin F."/>
        </authorList>
    </citation>
    <scope>NUCLEOTIDE SEQUENCE [LARGE SCALE GENOMIC DNA]</scope>
    <source>
        <strain evidence="2 3">CIRM-BRFM 2984</strain>
    </source>
</reference>
<evidence type="ECO:0000256" key="1">
    <source>
        <dbReference type="SAM" id="MobiDB-lite"/>
    </source>
</evidence>
<keyword evidence="3" id="KW-1185">Reference proteome</keyword>